<gene>
    <name evidence="1" type="ORF">FPZ42_05380</name>
</gene>
<name>A0A563UBL0_9SPHI</name>
<comment type="caution">
    <text evidence="1">The sequence shown here is derived from an EMBL/GenBank/DDBJ whole genome shotgun (WGS) entry which is preliminary data.</text>
</comment>
<dbReference type="Pfam" id="PF14412">
    <property type="entry name" value="AHH"/>
    <property type="match status" value="1"/>
</dbReference>
<reference evidence="1 2" key="1">
    <citation type="submission" date="2019-07" db="EMBL/GenBank/DDBJ databases">
        <authorList>
            <person name="Kim J."/>
        </authorList>
    </citation>
    <scope>NUCLEOTIDE SEQUENCE [LARGE SCALE GENOMIC DNA]</scope>
    <source>
        <strain evidence="1 2">MJ1a</strain>
    </source>
</reference>
<keyword evidence="2" id="KW-1185">Reference proteome</keyword>
<evidence type="ECO:0000313" key="2">
    <source>
        <dbReference type="Proteomes" id="UP000318010"/>
    </source>
</evidence>
<dbReference type="Proteomes" id="UP000318010">
    <property type="component" value="Unassembled WGS sequence"/>
</dbReference>
<evidence type="ECO:0000313" key="1">
    <source>
        <dbReference type="EMBL" id="TWR28639.1"/>
    </source>
</evidence>
<sequence>MSPALPNSQFLAAQVFATYMSIQCAIIKTEHPEYPNWKVYWEASKEMVHLLLDGVGLVPVVGEIADLTNGVLYTIEGDGVNATLSYASAIPVAGWFAAGAKFAKKTIVLANGSKTTLKWAVKVGHYISFGNRSQLRKVLNLAAGDPRVAHHIIPWAKQTEQVIQKAAKSKKAFHMNSALNGIPLNTLVHNGSHAAYDKRVMDALIDIDENLSTEATADALEAVIVRIKSAIIANPTTHINNLIF</sequence>
<dbReference type="AlphaFoldDB" id="A0A563UBL0"/>
<protein>
    <submittedName>
        <fullName evidence="1">Uncharacterized protein</fullName>
    </submittedName>
</protein>
<organism evidence="1 2">
    <name type="scientific">Mucilaginibacter achroorhodeus</name>
    <dbReference type="NCBI Taxonomy" id="2599294"/>
    <lineage>
        <taxon>Bacteria</taxon>
        <taxon>Pseudomonadati</taxon>
        <taxon>Bacteroidota</taxon>
        <taxon>Sphingobacteriia</taxon>
        <taxon>Sphingobacteriales</taxon>
        <taxon>Sphingobacteriaceae</taxon>
        <taxon>Mucilaginibacter</taxon>
    </lineage>
</organism>
<dbReference type="RefSeq" id="WP_146269432.1">
    <property type="nucleotide sequence ID" value="NZ_VOEI01000001.1"/>
</dbReference>
<dbReference type="OrthoDB" id="3078827at2"/>
<accession>A0A563UBL0</accession>
<proteinExistence type="predicted"/>
<dbReference type="InterPro" id="IPR032871">
    <property type="entry name" value="AHH_dom_containing"/>
</dbReference>
<dbReference type="CDD" id="cd20745">
    <property type="entry name" value="FIX_RhsA_AHH_HNH-like"/>
    <property type="match status" value="1"/>
</dbReference>
<dbReference type="EMBL" id="VOEI01000001">
    <property type="protein sequence ID" value="TWR28639.1"/>
    <property type="molecule type" value="Genomic_DNA"/>
</dbReference>